<dbReference type="EMBL" id="KZ820428">
    <property type="protein sequence ID" value="PWN47452.1"/>
    <property type="molecule type" value="Genomic_DNA"/>
</dbReference>
<evidence type="ECO:0000313" key="1">
    <source>
        <dbReference type="EMBL" id="PWN47452.1"/>
    </source>
</evidence>
<keyword evidence="2" id="KW-1185">Reference proteome</keyword>
<gene>
    <name evidence="1" type="ORF">IE53DRAFT_321197</name>
</gene>
<proteinExistence type="predicted"/>
<protein>
    <submittedName>
        <fullName evidence="1">BSD-domain-containing protein</fullName>
    </submittedName>
</protein>
<reference evidence="1 2" key="1">
    <citation type="journal article" date="2018" name="Mol. Biol. Evol.">
        <title>Broad Genomic Sampling Reveals a Smut Pathogenic Ancestry of the Fungal Clade Ustilaginomycotina.</title>
        <authorList>
            <person name="Kijpornyongpan T."/>
            <person name="Mondo S.J."/>
            <person name="Barry K."/>
            <person name="Sandor L."/>
            <person name="Lee J."/>
            <person name="Lipzen A."/>
            <person name="Pangilinan J."/>
            <person name="LaButti K."/>
            <person name="Hainaut M."/>
            <person name="Henrissat B."/>
            <person name="Grigoriev I.V."/>
            <person name="Spatafora J.W."/>
            <person name="Aime M.C."/>
        </authorList>
    </citation>
    <scope>NUCLEOTIDE SEQUENCE [LARGE SCALE GENOMIC DNA]</scope>
    <source>
        <strain evidence="1 2">SA 807</strain>
    </source>
</reference>
<feature type="non-terminal residue" evidence="1">
    <location>
        <position position="498"/>
    </location>
</feature>
<sequence length="498" mass="55369">MTTSLRAAVAFQKVAGTLTLDRDSNLLQWYPSSSTSNVQPFNLRLNDVSGLSMSKPGSAQVALMLVLSEGHQVAGKPKLLLTFNSDQGTSIQDRETFKVEIASVIASNRQSSRTVTSSNPSAAVAPSSSPSNSKTTTTTMTIDRSKTSTPTPPSNSVSKRQGEKDSNGNSRSNSTRPSPTPRATVPPAKSEIELRVMVLKSNPSLLSLHKDVVGGGSMPDSEFWSHPQRKAMIRAERARQDQRKGRNAMLADPKPTPNEAGEMKLSITPQLIRDMFEQYPVVARAYEENVPEKLDEASFWTRYFQSKLYHRLRTSARSTASQHTMQDDPILDAYLEEEDDGLESRQHHVARNRLLDLGATEEDHQETGNEKDWTMRAGAERRTLPLMRRFNVHSQSLLDSALGQQGEEEEEEEGGTGSNSRKKRRTNGKARGGGFEEEPSPTSQSNVKDHQEAMNNNPYYPEIVIQDLEERRETEKVRLEIGQLESFFKTSTSNTTET</sequence>
<name>A0ACD0NNT4_9BASI</name>
<evidence type="ECO:0000313" key="2">
    <source>
        <dbReference type="Proteomes" id="UP000245626"/>
    </source>
</evidence>
<accession>A0ACD0NNT4</accession>
<dbReference type="Proteomes" id="UP000245626">
    <property type="component" value="Unassembled WGS sequence"/>
</dbReference>
<organism evidence="1 2">
    <name type="scientific">Violaceomyces palustris</name>
    <dbReference type="NCBI Taxonomy" id="1673888"/>
    <lineage>
        <taxon>Eukaryota</taxon>
        <taxon>Fungi</taxon>
        <taxon>Dikarya</taxon>
        <taxon>Basidiomycota</taxon>
        <taxon>Ustilaginomycotina</taxon>
        <taxon>Ustilaginomycetes</taxon>
        <taxon>Violaceomycetales</taxon>
        <taxon>Violaceomycetaceae</taxon>
        <taxon>Violaceomyces</taxon>
    </lineage>
</organism>